<dbReference type="EMBL" id="LT669839">
    <property type="protein sequence ID" value="SHD78261.1"/>
    <property type="molecule type" value="Genomic_DNA"/>
</dbReference>
<protein>
    <submittedName>
        <fullName evidence="9">Oligoendopeptidase, pepF/M3 family</fullName>
    </submittedName>
</protein>
<dbReference type="InterPro" id="IPR011977">
    <property type="entry name" value="Pept_M3B_clade3"/>
</dbReference>
<dbReference type="Gene3D" id="1.10.1370.20">
    <property type="entry name" value="Oligoendopeptidase f, C-terminal domain"/>
    <property type="match status" value="1"/>
</dbReference>
<reference evidence="9 10" key="1">
    <citation type="submission" date="2016-11" db="EMBL/GenBank/DDBJ databases">
        <authorList>
            <person name="Manzoor S."/>
        </authorList>
    </citation>
    <scope>NUCLEOTIDE SEQUENCE [LARGE SCALE GENOMIC DNA]</scope>
    <source>
        <strain evidence="9">Clostridium ultunense strain Esp</strain>
    </source>
</reference>
<dbReference type="InterPro" id="IPR034006">
    <property type="entry name" value="M3B_PepF_2"/>
</dbReference>
<keyword evidence="3 6" id="KW-0378">Hydrolase</keyword>
<accession>M1ZKG7</accession>
<dbReference type="AlphaFoldDB" id="M1ZKG7"/>
<dbReference type="NCBIfam" id="TIGR02290">
    <property type="entry name" value="M3_fam_3"/>
    <property type="match status" value="1"/>
</dbReference>
<dbReference type="InterPro" id="IPR001333">
    <property type="entry name" value="Peptidase_M32_Taq"/>
</dbReference>
<dbReference type="InterPro" id="IPR042088">
    <property type="entry name" value="OligoPept_F_C"/>
</dbReference>
<keyword evidence="10" id="KW-1185">Reference proteome</keyword>
<evidence type="ECO:0000256" key="5">
    <source>
        <dbReference type="ARBA" id="ARBA00023049"/>
    </source>
</evidence>
<dbReference type="CDD" id="cd09607">
    <property type="entry name" value="M3B_PepF"/>
    <property type="match status" value="1"/>
</dbReference>
<dbReference type="Pfam" id="PF01432">
    <property type="entry name" value="Peptidase_M3"/>
    <property type="match status" value="1"/>
</dbReference>
<dbReference type="SUPFAM" id="SSF55486">
    <property type="entry name" value="Metalloproteases ('zincins'), catalytic domain"/>
    <property type="match status" value="1"/>
</dbReference>
<dbReference type="Pfam" id="PF08439">
    <property type="entry name" value="Peptidase_M3_N"/>
    <property type="match status" value="1"/>
</dbReference>
<keyword evidence="5 6" id="KW-0482">Metalloprotease</keyword>
<feature type="domain" description="Peptidase M3A/M3B catalytic" evidence="7">
    <location>
        <begin position="195"/>
        <end position="572"/>
    </location>
</feature>
<dbReference type="InterPro" id="IPR013647">
    <property type="entry name" value="OligopepF_N_dom"/>
</dbReference>
<organism evidence="9 10">
    <name type="scientific">[Clostridium] ultunense Esp</name>
    <dbReference type="NCBI Taxonomy" id="1288971"/>
    <lineage>
        <taxon>Bacteria</taxon>
        <taxon>Bacillati</taxon>
        <taxon>Bacillota</taxon>
        <taxon>Tissierellia</taxon>
        <taxon>Tissierellales</taxon>
        <taxon>Tepidimicrobiaceae</taxon>
        <taxon>Schnuerera</taxon>
    </lineage>
</organism>
<dbReference type="PANTHER" id="PTHR34217:SF1">
    <property type="entry name" value="CARBOXYPEPTIDASE 1"/>
    <property type="match status" value="1"/>
</dbReference>
<evidence type="ECO:0000256" key="3">
    <source>
        <dbReference type="ARBA" id="ARBA00022801"/>
    </source>
</evidence>
<evidence type="ECO:0000256" key="2">
    <source>
        <dbReference type="ARBA" id="ARBA00022723"/>
    </source>
</evidence>
<proteinExistence type="inferred from homology"/>
<dbReference type="GO" id="GO:0004181">
    <property type="term" value="F:metallocarboxypeptidase activity"/>
    <property type="evidence" value="ECO:0007669"/>
    <property type="project" value="InterPro"/>
</dbReference>
<dbReference type="Gene3D" id="1.20.140.70">
    <property type="entry name" value="Oligopeptidase f, N-terminal domain"/>
    <property type="match status" value="1"/>
</dbReference>
<keyword evidence="1 6" id="KW-0645">Protease</keyword>
<evidence type="ECO:0000256" key="4">
    <source>
        <dbReference type="ARBA" id="ARBA00022833"/>
    </source>
</evidence>
<dbReference type="GO" id="GO:0004222">
    <property type="term" value="F:metalloendopeptidase activity"/>
    <property type="evidence" value="ECO:0007669"/>
    <property type="project" value="InterPro"/>
</dbReference>
<dbReference type="HOGENOM" id="CLU_021290_3_1_9"/>
<feature type="domain" description="Oligopeptidase F N-terminal" evidence="8">
    <location>
        <begin position="115"/>
        <end position="173"/>
    </location>
</feature>
<dbReference type="OrthoDB" id="9766487at2"/>
<dbReference type="Proteomes" id="UP000245423">
    <property type="component" value="Chromosome 1"/>
</dbReference>
<evidence type="ECO:0000259" key="7">
    <source>
        <dbReference type="Pfam" id="PF01432"/>
    </source>
</evidence>
<comment type="similarity">
    <text evidence="6">Belongs to the peptidase M3 family.</text>
</comment>
<comment type="cofactor">
    <cofactor evidence="6">
        <name>Zn(2+)</name>
        <dbReference type="ChEBI" id="CHEBI:29105"/>
    </cofactor>
    <text evidence="6">Binds 1 zinc ion.</text>
</comment>
<keyword evidence="2 6" id="KW-0479">Metal-binding</keyword>
<gene>
    <name evidence="9" type="ORF">CUESP1_2932</name>
</gene>
<evidence type="ECO:0000259" key="8">
    <source>
        <dbReference type="Pfam" id="PF08439"/>
    </source>
</evidence>
<dbReference type="GO" id="GO:0046872">
    <property type="term" value="F:metal ion binding"/>
    <property type="evidence" value="ECO:0007669"/>
    <property type="project" value="UniProtKB-UniRule"/>
</dbReference>
<evidence type="ECO:0000256" key="6">
    <source>
        <dbReference type="RuleBase" id="RU003435"/>
    </source>
</evidence>
<dbReference type="RefSeq" id="WP_005585384.1">
    <property type="nucleotide sequence ID" value="NZ_LT669839.1"/>
</dbReference>
<dbReference type="GO" id="GO:0006508">
    <property type="term" value="P:proteolysis"/>
    <property type="evidence" value="ECO:0007669"/>
    <property type="project" value="UniProtKB-KW"/>
</dbReference>
<name>M1ZKG7_9FIRM</name>
<dbReference type="InterPro" id="IPR001567">
    <property type="entry name" value="Pept_M3A_M3B_dom"/>
</dbReference>
<evidence type="ECO:0000313" key="10">
    <source>
        <dbReference type="Proteomes" id="UP000245423"/>
    </source>
</evidence>
<evidence type="ECO:0000256" key="1">
    <source>
        <dbReference type="ARBA" id="ARBA00022670"/>
    </source>
</evidence>
<dbReference type="PANTHER" id="PTHR34217">
    <property type="entry name" value="METAL-DEPENDENT CARBOXYPEPTIDASE"/>
    <property type="match status" value="1"/>
</dbReference>
<sequence>MDMKWSLNELYTSFDSKKYQSDLKTFDEKMESFVHWAEENLKSFEEADKKISEYLNRLIELSSLSSKLMTYPRLISSVEAKNEMALKYLDKLQVKYSEITKSYVQFEKFIGSLGDLDRVINSSEFLKEHSFYLNNIKDHTQYLLSEKEEILISKMKNTGSKAWTKLQNILISTLLVDIEIDGELKQLPLPVIRNMAHNKDKDLRKKAYEAELKSYRKIAESSAAALNGIKGEVISIAGMRGYKSPLDETLSKSRMDEETLNAMLTAIKEYLPIFHKYYRKKGELLGYENGLPFYDIFAPVGKMSKSFTYKEAREYIVKNFKTFSDKLANFADNAFENRWIDAEPREGKRGGAFCSNIHPINESRILANFNGSFSNVITLAHELGHGYHGLCIQEESILNSRYPMPIAETASIFCETIVMNAALSEAGEEEQLSILESYIQDAGQVIVDIYSRFLFEKELFERRKEYSLSVNELNRIMMEAQKKAYGNGLDHNYLHPYMWVNKPHYYYGERNFYNFPYAFGLLFSKGLYLKYLNNKDKFVKEYDSFLRSTGKNNIVDIAKLMDIDVHSPDFFRGSLKLIEKDIEKFLELVENIK</sequence>
<evidence type="ECO:0000313" key="9">
    <source>
        <dbReference type="EMBL" id="SHD78261.1"/>
    </source>
</evidence>
<keyword evidence="4 6" id="KW-0862">Zinc</keyword>